<feature type="compositionally biased region" description="Polar residues" evidence="3">
    <location>
        <begin position="852"/>
        <end position="861"/>
    </location>
</feature>
<dbReference type="Gene3D" id="3.40.50.300">
    <property type="entry name" value="P-loop containing nucleotide triphosphate hydrolases"/>
    <property type="match status" value="1"/>
</dbReference>
<dbReference type="Proteomes" id="UP000653644">
    <property type="component" value="Unassembled WGS sequence"/>
</dbReference>
<feature type="region of interest" description="Disordered" evidence="3">
    <location>
        <begin position="849"/>
        <end position="868"/>
    </location>
</feature>
<organism evidence="5 6">
    <name type="scientific">Streptomyces canarius</name>
    <dbReference type="NCBI Taxonomy" id="285453"/>
    <lineage>
        <taxon>Bacteria</taxon>
        <taxon>Bacillati</taxon>
        <taxon>Actinomycetota</taxon>
        <taxon>Actinomycetes</taxon>
        <taxon>Kitasatosporales</taxon>
        <taxon>Streptomycetaceae</taxon>
        <taxon>Streptomyces</taxon>
    </lineage>
</organism>
<keyword evidence="1" id="KW-0547">Nucleotide-binding</keyword>
<reference evidence="6" key="1">
    <citation type="journal article" date="2019" name="Int. J. Syst. Evol. Microbiol.">
        <title>The Global Catalogue of Microorganisms (GCM) 10K type strain sequencing project: providing services to taxonomists for standard genome sequencing and annotation.</title>
        <authorList>
            <consortium name="The Broad Institute Genomics Platform"/>
            <consortium name="The Broad Institute Genome Sequencing Center for Infectious Disease"/>
            <person name="Wu L."/>
            <person name="Ma J."/>
        </authorList>
    </citation>
    <scope>NUCLEOTIDE SEQUENCE [LARGE SCALE GENOMIC DNA]</scope>
    <source>
        <strain evidence="6">JCM 4733</strain>
    </source>
</reference>
<protein>
    <submittedName>
        <fullName evidence="5">LuxR family transcriptional regulator</fullName>
    </submittedName>
</protein>
<dbReference type="PRINTS" id="PR00038">
    <property type="entry name" value="HTHLUXR"/>
</dbReference>
<dbReference type="SUPFAM" id="SSF52540">
    <property type="entry name" value="P-loop containing nucleoside triphosphate hydrolases"/>
    <property type="match status" value="1"/>
</dbReference>
<keyword evidence="2" id="KW-0067">ATP-binding</keyword>
<dbReference type="InterPro" id="IPR036388">
    <property type="entry name" value="WH-like_DNA-bd_sf"/>
</dbReference>
<name>A0ABQ3D119_9ACTN</name>
<feature type="domain" description="HTH luxR-type" evidence="4">
    <location>
        <begin position="858"/>
        <end position="923"/>
    </location>
</feature>
<dbReference type="Pfam" id="PF00196">
    <property type="entry name" value="GerE"/>
    <property type="match status" value="1"/>
</dbReference>
<evidence type="ECO:0000259" key="4">
    <source>
        <dbReference type="PROSITE" id="PS50043"/>
    </source>
</evidence>
<dbReference type="PANTHER" id="PTHR16305">
    <property type="entry name" value="TESTICULAR SOLUBLE ADENYLYL CYCLASE"/>
    <property type="match status" value="1"/>
</dbReference>
<dbReference type="PROSITE" id="PS50043">
    <property type="entry name" value="HTH_LUXR_2"/>
    <property type="match status" value="1"/>
</dbReference>
<evidence type="ECO:0000256" key="2">
    <source>
        <dbReference type="ARBA" id="ARBA00022840"/>
    </source>
</evidence>
<dbReference type="InterPro" id="IPR016032">
    <property type="entry name" value="Sig_transdc_resp-reg_C-effctor"/>
</dbReference>
<dbReference type="InterPro" id="IPR027417">
    <property type="entry name" value="P-loop_NTPase"/>
</dbReference>
<dbReference type="InterPro" id="IPR041664">
    <property type="entry name" value="AAA_16"/>
</dbReference>
<evidence type="ECO:0000313" key="5">
    <source>
        <dbReference type="EMBL" id="GHA53117.1"/>
    </source>
</evidence>
<dbReference type="InterPro" id="IPR000792">
    <property type="entry name" value="Tscrpt_reg_LuxR_C"/>
</dbReference>
<evidence type="ECO:0000313" key="6">
    <source>
        <dbReference type="Proteomes" id="UP000653644"/>
    </source>
</evidence>
<evidence type="ECO:0000256" key="1">
    <source>
        <dbReference type="ARBA" id="ARBA00022741"/>
    </source>
</evidence>
<sequence length="924" mass="100001">MTQPDDRPETLVGRLREIDFLQRFLRQTGVNGGTLLLSGEAGVGKTALLEATADAARASGRTILRVTGAEFEAEASFAGLNQTLFPLVDDFSALGDEHARALRVALGFETGSAPDWLLLSNAVTLLLRRVAARAPLLLVIDDLPWLDRASAVVLSFAARRLVGSRAGLLAAYRTGSAGYFDTGGLPELPLRALDDEAAAQLLAERFPDLGPQVRARVLSTAQGNPLALLELPHAVRETRRGPAEPVPRILPLNQRLQGLFAARVAALPAATRTLLLAAALESTGDLAVLQAAAGAGYRLDDLAPAEQDQLVRVTTASHTVTFRHPLIRSAVVTESTSAERRRVHRALAEVHRDDLERRAWHLGEATVEPDEEVAALLQEAARLVRRRGDYQAVIALLCRAADLSPTPQARSRRLAEAAYIGAEGLAETRSAMELLQGVRQAGEQAPASLNYASATAFQLLDADGHVDTAHRLLVGAIEAWPNRTDPQDEELVTGLWTLALVCIVGGRAELWEAFHAATARLVPGPPEIMTLGIGLFGADPVRTGVALLPALEARLATIQHETDPDMVQNVAAASIYPDRLTEVREPLWRSIRQGRAGGPGRRRIVALMDVCIDDFVRGEWAEAAELAAEGLAVCEEFGGRFFSFYFRYHQALLAAVQGRFETSRALTDQMIGWAGPRGVGMAQTYARHAQVLAHLGEGDYESAYQRATEISPAGTLASHVPHSLWVALELVEAAVRTDRRAEAERHVRVLRESGTAALSPRLAMREMAAAALVADDEAAPELFERALRTPRTVEWPFDTARVRLLYGERLRRSRAMSEAKAQLKEASHAFEKLGATPWAARAERELRAAGQTARTPSNTQGAAALTPQEREIARLAASGMTNKEIGERLFISPRTVSSHLYQIFPKLGITTRAALRDAIGSDDA</sequence>
<proteinExistence type="predicted"/>
<gene>
    <name evidence="5" type="ORF">GCM10010345_67360</name>
</gene>
<keyword evidence="6" id="KW-1185">Reference proteome</keyword>
<accession>A0ABQ3D119</accession>
<dbReference type="Pfam" id="PF13191">
    <property type="entry name" value="AAA_16"/>
    <property type="match status" value="1"/>
</dbReference>
<dbReference type="Gene3D" id="1.10.10.10">
    <property type="entry name" value="Winged helix-like DNA-binding domain superfamily/Winged helix DNA-binding domain"/>
    <property type="match status" value="1"/>
</dbReference>
<dbReference type="CDD" id="cd06170">
    <property type="entry name" value="LuxR_C_like"/>
    <property type="match status" value="1"/>
</dbReference>
<dbReference type="SMART" id="SM00421">
    <property type="entry name" value="HTH_LUXR"/>
    <property type="match status" value="1"/>
</dbReference>
<comment type="caution">
    <text evidence="5">The sequence shown here is derived from an EMBL/GenBank/DDBJ whole genome shotgun (WGS) entry which is preliminary data.</text>
</comment>
<dbReference type="PANTHER" id="PTHR16305:SF35">
    <property type="entry name" value="TRANSCRIPTIONAL ACTIVATOR DOMAIN"/>
    <property type="match status" value="1"/>
</dbReference>
<dbReference type="SUPFAM" id="SSF46894">
    <property type="entry name" value="C-terminal effector domain of the bipartite response regulators"/>
    <property type="match status" value="1"/>
</dbReference>
<evidence type="ECO:0000256" key="3">
    <source>
        <dbReference type="SAM" id="MobiDB-lite"/>
    </source>
</evidence>
<dbReference type="CDD" id="cd00009">
    <property type="entry name" value="AAA"/>
    <property type="match status" value="1"/>
</dbReference>
<dbReference type="EMBL" id="BMVN01000032">
    <property type="protein sequence ID" value="GHA53117.1"/>
    <property type="molecule type" value="Genomic_DNA"/>
</dbReference>